<reference evidence="1" key="1">
    <citation type="journal article" date="2020" name="Stud. Mycol.">
        <title>101 Dothideomycetes genomes: a test case for predicting lifestyles and emergence of pathogens.</title>
        <authorList>
            <person name="Haridas S."/>
            <person name="Albert R."/>
            <person name="Binder M."/>
            <person name="Bloem J."/>
            <person name="Labutti K."/>
            <person name="Salamov A."/>
            <person name="Andreopoulos B."/>
            <person name="Baker S."/>
            <person name="Barry K."/>
            <person name="Bills G."/>
            <person name="Bluhm B."/>
            <person name="Cannon C."/>
            <person name="Castanera R."/>
            <person name="Culley D."/>
            <person name="Daum C."/>
            <person name="Ezra D."/>
            <person name="Gonzalez J."/>
            <person name="Henrissat B."/>
            <person name="Kuo A."/>
            <person name="Liang C."/>
            <person name="Lipzen A."/>
            <person name="Lutzoni F."/>
            <person name="Magnuson J."/>
            <person name="Mondo S."/>
            <person name="Nolan M."/>
            <person name="Ohm R."/>
            <person name="Pangilinan J."/>
            <person name="Park H.-J."/>
            <person name="Ramirez L."/>
            <person name="Alfaro M."/>
            <person name="Sun H."/>
            <person name="Tritt A."/>
            <person name="Yoshinaga Y."/>
            <person name="Zwiers L.-H."/>
            <person name="Turgeon B."/>
            <person name="Goodwin S."/>
            <person name="Spatafora J."/>
            <person name="Crous P."/>
            <person name="Grigoriev I."/>
        </authorList>
    </citation>
    <scope>NUCLEOTIDE SEQUENCE</scope>
    <source>
        <strain evidence="1">ATCC 200398</strain>
    </source>
</reference>
<dbReference type="Proteomes" id="UP000799755">
    <property type="component" value="Unassembled WGS sequence"/>
</dbReference>
<gene>
    <name evidence="1" type="ORF">BDR25DRAFT_103047</name>
</gene>
<dbReference type="EMBL" id="MU003496">
    <property type="protein sequence ID" value="KAF2475481.1"/>
    <property type="molecule type" value="Genomic_DNA"/>
</dbReference>
<name>A0ACB6R8K3_9PLEO</name>
<sequence>MGCATLGPLAAVKIEDFSKRTNYSTLDNMRTTERSQARFWGPQRTKWSGLPRDTNRFSDKELTLIMTAERTLERDCHATRYFLSKTGSGLIGRIAAAGCVSSVEASQRGMCIMQGRIVDEGADRQLSTSARRRQARQLTQRLTVRGCGGHQAIVLAQRL</sequence>
<protein>
    <submittedName>
        <fullName evidence="1">Uncharacterized protein</fullName>
    </submittedName>
</protein>
<evidence type="ECO:0000313" key="2">
    <source>
        <dbReference type="Proteomes" id="UP000799755"/>
    </source>
</evidence>
<evidence type="ECO:0000313" key="1">
    <source>
        <dbReference type="EMBL" id="KAF2475481.1"/>
    </source>
</evidence>
<comment type="caution">
    <text evidence="1">The sequence shown here is derived from an EMBL/GenBank/DDBJ whole genome shotgun (WGS) entry which is preliminary data.</text>
</comment>
<proteinExistence type="predicted"/>
<accession>A0ACB6R8K3</accession>
<keyword evidence="2" id="KW-1185">Reference proteome</keyword>
<organism evidence="1 2">
    <name type="scientific">Lindgomyces ingoldianus</name>
    <dbReference type="NCBI Taxonomy" id="673940"/>
    <lineage>
        <taxon>Eukaryota</taxon>
        <taxon>Fungi</taxon>
        <taxon>Dikarya</taxon>
        <taxon>Ascomycota</taxon>
        <taxon>Pezizomycotina</taxon>
        <taxon>Dothideomycetes</taxon>
        <taxon>Pleosporomycetidae</taxon>
        <taxon>Pleosporales</taxon>
        <taxon>Lindgomycetaceae</taxon>
        <taxon>Lindgomyces</taxon>
    </lineage>
</organism>